<evidence type="ECO:0008006" key="4">
    <source>
        <dbReference type="Google" id="ProtNLM"/>
    </source>
</evidence>
<comment type="caution">
    <text evidence="2">The sequence shown here is derived from an EMBL/GenBank/DDBJ whole genome shotgun (WGS) entry which is preliminary data.</text>
</comment>
<evidence type="ECO:0000313" key="2">
    <source>
        <dbReference type="EMBL" id="MFC3609716.1"/>
    </source>
</evidence>
<feature type="compositionally biased region" description="Pro residues" evidence="1">
    <location>
        <begin position="31"/>
        <end position="41"/>
    </location>
</feature>
<proteinExistence type="predicted"/>
<sequence>MTARPDEPEADQPPLELPEEARENLDKPEPPPDPIPEPGPL</sequence>
<reference evidence="3" key="1">
    <citation type="journal article" date="2019" name="Int. J. Syst. Evol. Microbiol.">
        <title>The Global Catalogue of Microorganisms (GCM) 10K type strain sequencing project: providing services to taxonomists for standard genome sequencing and annotation.</title>
        <authorList>
            <consortium name="The Broad Institute Genomics Platform"/>
            <consortium name="The Broad Institute Genome Sequencing Center for Infectious Disease"/>
            <person name="Wu L."/>
            <person name="Ma J."/>
        </authorList>
    </citation>
    <scope>NUCLEOTIDE SEQUENCE [LARGE SCALE GENOMIC DNA]</scope>
    <source>
        <strain evidence="3">KCTC 42447</strain>
    </source>
</reference>
<dbReference type="RefSeq" id="WP_386367608.1">
    <property type="nucleotide sequence ID" value="NZ_JBHRXZ010000033.1"/>
</dbReference>
<organism evidence="2 3">
    <name type="scientific">Stutzerimonas tarimensis</name>
    <dbReference type="NCBI Taxonomy" id="1507735"/>
    <lineage>
        <taxon>Bacteria</taxon>
        <taxon>Pseudomonadati</taxon>
        <taxon>Pseudomonadota</taxon>
        <taxon>Gammaproteobacteria</taxon>
        <taxon>Pseudomonadales</taxon>
        <taxon>Pseudomonadaceae</taxon>
        <taxon>Stutzerimonas</taxon>
    </lineage>
</organism>
<gene>
    <name evidence="2" type="ORF">ACFOMF_18280</name>
</gene>
<accession>A0ABV7TBR8</accession>
<dbReference type="Proteomes" id="UP001595630">
    <property type="component" value="Unassembled WGS sequence"/>
</dbReference>
<dbReference type="EMBL" id="JBHRXZ010000033">
    <property type="protein sequence ID" value="MFC3609716.1"/>
    <property type="molecule type" value="Genomic_DNA"/>
</dbReference>
<evidence type="ECO:0000313" key="3">
    <source>
        <dbReference type="Proteomes" id="UP001595630"/>
    </source>
</evidence>
<keyword evidence="3" id="KW-1185">Reference proteome</keyword>
<evidence type="ECO:0000256" key="1">
    <source>
        <dbReference type="SAM" id="MobiDB-lite"/>
    </source>
</evidence>
<feature type="region of interest" description="Disordered" evidence="1">
    <location>
        <begin position="1"/>
        <end position="41"/>
    </location>
</feature>
<protein>
    <recommendedName>
        <fullName evidence="4">Stereocilin</fullName>
    </recommendedName>
</protein>
<feature type="compositionally biased region" description="Basic and acidic residues" evidence="1">
    <location>
        <begin position="19"/>
        <end position="30"/>
    </location>
</feature>
<name>A0ABV7TBR8_9GAMM</name>